<evidence type="ECO:0000313" key="5">
    <source>
        <dbReference type="EMBL" id="OGC82034.1"/>
    </source>
</evidence>
<dbReference type="Proteomes" id="UP000177521">
    <property type="component" value="Unassembled WGS sequence"/>
</dbReference>
<evidence type="ECO:0000256" key="3">
    <source>
        <dbReference type="SAM" id="Coils"/>
    </source>
</evidence>
<keyword evidence="3" id="KW-0175">Coiled coil</keyword>
<dbReference type="InterPro" id="IPR033138">
    <property type="entry name" value="Cu_oxidase_CS"/>
</dbReference>
<name>A0A1F4XKA9_9BACT</name>
<dbReference type="PANTHER" id="PTHR38439">
    <property type="entry name" value="AURACYANIN-B"/>
    <property type="match status" value="1"/>
</dbReference>
<dbReference type="InterPro" id="IPR001119">
    <property type="entry name" value="SLH_dom"/>
</dbReference>
<dbReference type="InterPro" id="IPR028096">
    <property type="entry name" value="EfeO_Cupredoxin"/>
</dbReference>
<sequence length="643" mass="71605">MDAKSNKSTLFYVGLMSLIITGSILPSNVVFAQDYDSRTAPTYTAPTDAEEMMRKEAMLREEMLRKEAMLRETIMPPTTGVTPPTDMGRPEMMKPPMPSREEMKMRLDLRLKDVQLRHRTEIEEKKGSREFKLEDKQRTLDRFKSEHKEKVESFLGELKARDKHNFEGSVDKLPEAVRESLAEKLNQPENKAELKEFFARAGQFNEEQNQEHLKFKLELLDKERSLDNEIEQLKEKKRGLARALEVLERNRERFVEKHHFVGRHGEEMKAKLDEILAKLKEAGASEEEIKKAIERFEKEMKQIVRENFQERLQRGEIPFADTPDDSDTVIDPDGKEKKIPGHDPAFFEHIKKLKDKNVIKGFDDGTFRSGAQVKVAELLKMAVGAAGDAVDYEGSDPGTSGRAEGLEKSPKWHRILYNRAKETGVLEEDDRNPDREATRAEAVRWILRSYGIPVQQGLDHGFSDVAAGDPDADAIAVAKKLGIVKGVDATRFLPDGKVSRAEMAKIISNAEEALGKIDPASGAILENGTSTAPVPVPVAAPVVAPAAPVPTAPASTIREISMESGNLFFKPNLLMLKAGEPVRITFSNAGGHTFTIDELGVNISLQGSSAIAEFTPTKTGTFEFYCAVGGHRAAGMLGKVTVE</sequence>
<protein>
    <recommendedName>
        <fullName evidence="4">SLH domain-containing protein</fullName>
    </recommendedName>
</protein>
<evidence type="ECO:0000256" key="2">
    <source>
        <dbReference type="ARBA" id="ARBA00023008"/>
    </source>
</evidence>
<dbReference type="InterPro" id="IPR050845">
    <property type="entry name" value="Cu-binding_ET"/>
</dbReference>
<dbReference type="InterPro" id="IPR008972">
    <property type="entry name" value="Cupredoxin"/>
</dbReference>
<comment type="caution">
    <text evidence="5">The sequence shown here is derived from an EMBL/GenBank/DDBJ whole genome shotgun (WGS) entry which is preliminary data.</text>
</comment>
<dbReference type="SUPFAM" id="SSF49503">
    <property type="entry name" value="Cupredoxins"/>
    <property type="match status" value="1"/>
</dbReference>
<keyword evidence="1" id="KW-0479">Metal-binding</keyword>
<dbReference type="Pfam" id="PF13473">
    <property type="entry name" value="Cupredoxin_1"/>
    <property type="match status" value="1"/>
</dbReference>
<dbReference type="PROSITE" id="PS51272">
    <property type="entry name" value="SLH"/>
    <property type="match status" value="1"/>
</dbReference>
<reference evidence="5 6" key="1">
    <citation type="journal article" date="2016" name="Nat. Commun.">
        <title>Thousands of microbial genomes shed light on interconnected biogeochemical processes in an aquifer system.</title>
        <authorList>
            <person name="Anantharaman K."/>
            <person name="Brown C.T."/>
            <person name="Hug L.A."/>
            <person name="Sharon I."/>
            <person name="Castelle C.J."/>
            <person name="Probst A.J."/>
            <person name="Thomas B.C."/>
            <person name="Singh A."/>
            <person name="Wilkins M.J."/>
            <person name="Karaoz U."/>
            <person name="Brodie E.L."/>
            <person name="Williams K.H."/>
            <person name="Hubbard S.S."/>
            <person name="Banfield J.F."/>
        </authorList>
    </citation>
    <scope>NUCLEOTIDE SEQUENCE [LARGE SCALE GENOMIC DNA]</scope>
</reference>
<feature type="coiled-coil region" evidence="3">
    <location>
        <begin position="216"/>
        <end position="306"/>
    </location>
</feature>
<dbReference type="PROSITE" id="PS00079">
    <property type="entry name" value="MULTICOPPER_OXIDASE1"/>
    <property type="match status" value="1"/>
</dbReference>
<organism evidence="5 6">
    <name type="scientific">Candidatus Abawacabacteria bacterium RIFCSPHIGHO2_01_FULL_46_8</name>
    <dbReference type="NCBI Taxonomy" id="1817815"/>
    <lineage>
        <taxon>Bacteria</taxon>
        <taxon>Candidatus Abawacaibacteriota</taxon>
    </lineage>
</organism>
<accession>A0A1F4XKA9</accession>
<dbReference type="CDD" id="cd00920">
    <property type="entry name" value="Cupredoxin"/>
    <property type="match status" value="1"/>
</dbReference>
<evidence type="ECO:0000313" key="6">
    <source>
        <dbReference type="Proteomes" id="UP000177521"/>
    </source>
</evidence>
<dbReference type="PANTHER" id="PTHR38439:SF3">
    <property type="entry name" value="COPPER-RESISTANT CUPROPROTEIN COPI"/>
    <property type="match status" value="1"/>
</dbReference>
<dbReference type="AlphaFoldDB" id="A0A1F4XKA9"/>
<dbReference type="GO" id="GO:0046872">
    <property type="term" value="F:metal ion binding"/>
    <property type="evidence" value="ECO:0007669"/>
    <property type="project" value="UniProtKB-KW"/>
</dbReference>
<keyword evidence="2" id="KW-0186">Copper</keyword>
<gene>
    <name evidence="5" type="ORF">A2788_00665</name>
</gene>
<feature type="domain" description="SLH" evidence="4">
    <location>
        <begin position="458"/>
        <end position="521"/>
    </location>
</feature>
<evidence type="ECO:0000259" key="4">
    <source>
        <dbReference type="PROSITE" id="PS51272"/>
    </source>
</evidence>
<dbReference type="Pfam" id="PF00395">
    <property type="entry name" value="SLH"/>
    <property type="match status" value="2"/>
</dbReference>
<dbReference type="EMBL" id="MEWS01000023">
    <property type="protein sequence ID" value="OGC82034.1"/>
    <property type="molecule type" value="Genomic_DNA"/>
</dbReference>
<evidence type="ECO:0000256" key="1">
    <source>
        <dbReference type="ARBA" id="ARBA00022723"/>
    </source>
</evidence>
<proteinExistence type="predicted"/>
<dbReference type="Gene3D" id="2.60.40.420">
    <property type="entry name" value="Cupredoxins - blue copper proteins"/>
    <property type="match status" value="1"/>
</dbReference>